<sequence>MNTRVTRHIAALSLFVATTCVGCSIGSFGCPSMSTGIDTFDNCPDGQVKVCETTEEGRCCTCDTPRSTAPAADEEY</sequence>
<name>A0A4Y6Q1T5_PERCE</name>
<evidence type="ECO:0000313" key="2">
    <source>
        <dbReference type="Proteomes" id="UP000315995"/>
    </source>
</evidence>
<organism evidence="1 2">
    <name type="scientific">Persicimonas caeni</name>
    <dbReference type="NCBI Taxonomy" id="2292766"/>
    <lineage>
        <taxon>Bacteria</taxon>
        <taxon>Deltaproteobacteria</taxon>
        <taxon>Bradymonadales</taxon>
        <taxon>Bradymonadaceae</taxon>
        <taxon>Persicimonas</taxon>
    </lineage>
</organism>
<reference evidence="1 2" key="1">
    <citation type="submission" date="2019-06" db="EMBL/GenBank/DDBJ databases">
        <title>Persicimonas caeni gen. nov., sp. nov., a predatory bacterium isolated from solar saltern.</title>
        <authorList>
            <person name="Wang S."/>
        </authorList>
    </citation>
    <scope>NUCLEOTIDE SEQUENCE [LARGE SCALE GENOMIC DNA]</scope>
    <source>
        <strain evidence="1 2">YN101</strain>
    </source>
</reference>
<evidence type="ECO:0000313" key="1">
    <source>
        <dbReference type="EMBL" id="QDG54419.1"/>
    </source>
</evidence>
<dbReference type="RefSeq" id="WP_141200863.1">
    <property type="nucleotide sequence ID" value="NZ_CP041186.1"/>
</dbReference>
<dbReference type="AlphaFoldDB" id="A0A4Y6Q1T5"/>
<keyword evidence="2" id="KW-1185">Reference proteome</keyword>
<accession>A0A5B8YCS5</accession>
<dbReference type="Proteomes" id="UP000315995">
    <property type="component" value="Chromosome"/>
</dbReference>
<accession>A0A4Y6Q1T5</accession>
<proteinExistence type="predicted"/>
<dbReference type="EMBL" id="CP041186">
    <property type="protein sequence ID" value="QDG54419.1"/>
    <property type="molecule type" value="Genomic_DNA"/>
</dbReference>
<evidence type="ECO:0008006" key="3">
    <source>
        <dbReference type="Google" id="ProtNLM"/>
    </source>
</evidence>
<dbReference type="PROSITE" id="PS51257">
    <property type="entry name" value="PROKAR_LIPOPROTEIN"/>
    <property type="match status" value="1"/>
</dbReference>
<gene>
    <name evidence="1" type="ORF">FIV42_27845</name>
</gene>
<protein>
    <recommendedName>
        <fullName evidence="3">Lipoprotein</fullName>
    </recommendedName>
</protein>